<proteinExistence type="predicted"/>
<dbReference type="GO" id="GO:0005778">
    <property type="term" value="C:peroxisomal membrane"/>
    <property type="evidence" value="ECO:0007669"/>
    <property type="project" value="TreeGrafter"/>
</dbReference>
<dbReference type="AlphaFoldDB" id="L8GTT0"/>
<dbReference type="GO" id="GO:0045046">
    <property type="term" value="P:protein import into peroxisome membrane"/>
    <property type="evidence" value="ECO:0007669"/>
    <property type="project" value="TreeGrafter"/>
</dbReference>
<dbReference type="Proteomes" id="UP000011083">
    <property type="component" value="Unassembled WGS sequence"/>
</dbReference>
<keyword evidence="3" id="KW-1185">Reference proteome</keyword>
<dbReference type="Gene3D" id="1.20.120.900">
    <property type="entry name" value="Pex19, mPTS binding domain"/>
    <property type="match status" value="1"/>
</dbReference>
<evidence type="ECO:0000313" key="2">
    <source>
        <dbReference type="EMBL" id="ELR16425.1"/>
    </source>
</evidence>
<organism evidence="2 3">
    <name type="scientific">Acanthamoeba castellanii (strain ATCC 30010 / Neff)</name>
    <dbReference type="NCBI Taxonomy" id="1257118"/>
    <lineage>
        <taxon>Eukaryota</taxon>
        <taxon>Amoebozoa</taxon>
        <taxon>Discosea</taxon>
        <taxon>Longamoebia</taxon>
        <taxon>Centramoebida</taxon>
        <taxon>Acanthamoebidae</taxon>
        <taxon>Acanthamoeba</taxon>
    </lineage>
</organism>
<protein>
    <submittedName>
        <fullName evidence="2">Peroxisomal biogenesis protein Pex19, putative</fullName>
    </submittedName>
</protein>
<feature type="region of interest" description="Disordered" evidence="1">
    <location>
        <begin position="21"/>
        <end position="78"/>
    </location>
</feature>
<dbReference type="GeneID" id="14917117"/>
<dbReference type="RefSeq" id="XP_004338438.1">
    <property type="nucleotide sequence ID" value="XM_004338390.1"/>
</dbReference>
<dbReference type="PANTHER" id="PTHR12774:SF2">
    <property type="entry name" value="PEROXISOMAL BIOGENESIS FACTOR 19"/>
    <property type="match status" value="1"/>
</dbReference>
<evidence type="ECO:0000256" key="1">
    <source>
        <dbReference type="SAM" id="MobiDB-lite"/>
    </source>
</evidence>
<gene>
    <name evidence="2" type="ORF">ACA1_028650</name>
</gene>
<dbReference type="STRING" id="1257118.L8GTT0"/>
<dbReference type="GO" id="GO:0033328">
    <property type="term" value="F:peroxisome membrane targeting sequence binding"/>
    <property type="evidence" value="ECO:0007669"/>
    <property type="project" value="TreeGrafter"/>
</dbReference>
<dbReference type="InterPro" id="IPR038322">
    <property type="entry name" value="Pex19_C_sf"/>
</dbReference>
<feature type="compositionally biased region" description="Low complexity" evidence="1">
    <location>
        <begin position="28"/>
        <end position="50"/>
    </location>
</feature>
<accession>L8GTT0</accession>
<dbReference type="InterPro" id="IPR006708">
    <property type="entry name" value="Pex19"/>
</dbReference>
<dbReference type="KEGG" id="acan:ACA1_028650"/>
<reference evidence="2 3" key="1">
    <citation type="journal article" date="2013" name="Genome Biol.">
        <title>Genome of Acanthamoeba castellanii highlights extensive lateral gene transfer and early evolution of tyrosine kinase signaling.</title>
        <authorList>
            <person name="Clarke M."/>
            <person name="Lohan A.J."/>
            <person name="Liu B."/>
            <person name="Lagkouvardos I."/>
            <person name="Roy S."/>
            <person name="Zafar N."/>
            <person name="Bertelli C."/>
            <person name="Schilde C."/>
            <person name="Kianianmomeni A."/>
            <person name="Burglin T.R."/>
            <person name="Frech C."/>
            <person name="Turcotte B."/>
            <person name="Kopec K.O."/>
            <person name="Synnott J.M."/>
            <person name="Choo C."/>
            <person name="Paponov I."/>
            <person name="Finkler A."/>
            <person name="Soon Heng Tan C."/>
            <person name="Hutchins A.P."/>
            <person name="Weinmeier T."/>
            <person name="Rattei T."/>
            <person name="Chu J.S."/>
            <person name="Gimenez G."/>
            <person name="Irimia M."/>
            <person name="Rigden D.J."/>
            <person name="Fitzpatrick D.A."/>
            <person name="Lorenzo-Morales J."/>
            <person name="Bateman A."/>
            <person name="Chiu C.H."/>
            <person name="Tang P."/>
            <person name="Hegemann P."/>
            <person name="Fromm H."/>
            <person name="Raoult D."/>
            <person name="Greub G."/>
            <person name="Miranda-Saavedra D."/>
            <person name="Chen N."/>
            <person name="Nash P."/>
            <person name="Ginger M.L."/>
            <person name="Horn M."/>
            <person name="Schaap P."/>
            <person name="Caler L."/>
            <person name="Loftus B."/>
        </authorList>
    </citation>
    <scope>NUCLEOTIDE SEQUENCE [LARGE SCALE GENOMIC DNA]</scope>
    <source>
        <strain evidence="2 3">Neff</strain>
    </source>
</reference>
<evidence type="ECO:0000313" key="3">
    <source>
        <dbReference type="Proteomes" id="UP000011083"/>
    </source>
</evidence>
<sequence length="252" mass="27380">MADFNLDDILESALEDFDHLEEEERNRATANAAAAAAAAAAGPATDSSTAPSPPPSAEQKEGDGEGEDDADLDNLPPELMDGLKKLVEELSINKEGGAGVPGDLGLGSEEMMKEALEQLEGSPEFASIMEKMMGSLLSKEVLYEPIKQMKEKYPAWLANNRDKVSAEEFARYSKQFEYVQRLCVLYESDSTMAEIMNMQEHGQPPEDIVQEMAPGFNLGAEGGPQMPELEELLKGMEGLPDMGEGKDKCLLM</sequence>
<name>L8GTT0_ACACF</name>
<dbReference type="PANTHER" id="PTHR12774">
    <property type="entry name" value="PEROXISOMAL BIOGENESIS FACTOR 19"/>
    <property type="match status" value="1"/>
</dbReference>
<dbReference type="OrthoDB" id="26405at2759"/>
<dbReference type="Pfam" id="PF04614">
    <property type="entry name" value="Pex19"/>
    <property type="match status" value="1"/>
</dbReference>
<dbReference type="OMA" id="YEPMKEM"/>
<dbReference type="VEuPathDB" id="AmoebaDB:ACA1_028650"/>
<dbReference type="EMBL" id="KB007995">
    <property type="protein sequence ID" value="ELR16425.1"/>
    <property type="molecule type" value="Genomic_DNA"/>
</dbReference>